<evidence type="ECO:0000256" key="1">
    <source>
        <dbReference type="SAM" id="Coils"/>
    </source>
</evidence>
<dbReference type="EMBL" id="LFYR01000915">
    <property type="protein sequence ID" value="KMZ67382.1"/>
    <property type="molecule type" value="Genomic_DNA"/>
</dbReference>
<accession>A0A0K9PGK8</accession>
<dbReference type="OMA" id="MAQPAME"/>
<dbReference type="AlphaFoldDB" id="A0A0K9PGK8"/>
<dbReference type="Proteomes" id="UP000036987">
    <property type="component" value="Unassembled WGS sequence"/>
</dbReference>
<proteinExistence type="predicted"/>
<evidence type="ECO:0000313" key="5">
    <source>
        <dbReference type="Proteomes" id="UP000036987"/>
    </source>
</evidence>
<evidence type="ECO:0008006" key="6">
    <source>
        <dbReference type="Google" id="ProtNLM"/>
    </source>
</evidence>
<dbReference type="Pfam" id="PF04784">
    <property type="entry name" value="DUF547"/>
    <property type="match status" value="1"/>
</dbReference>
<feature type="coiled-coil region" evidence="1">
    <location>
        <begin position="87"/>
        <end position="153"/>
    </location>
</feature>
<feature type="domain" description="Ternary complex factor MIP1 leucine-zipper" evidence="3">
    <location>
        <begin position="84"/>
        <end position="164"/>
    </location>
</feature>
<evidence type="ECO:0000259" key="3">
    <source>
        <dbReference type="Pfam" id="PF14389"/>
    </source>
</evidence>
<name>A0A0K9PGK8_ZOSMR</name>
<reference evidence="5" key="1">
    <citation type="journal article" date="2016" name="Nature">
        <title>The genome of the seagrass Zostera marina reveals angiosperm adaptation to the sea.</title>
        <authorList>
            <person name="Olsen J.L."/>
            <person name="Rouze P."/>
            <person name="Verhelst B."/>
            <person name="Lin Y.-C."/>
            <person name="Bayer T."/>
            <person name="Collen J."/>
            <person name="Dattolo E."/>
            <person name="De Paoli E."/>
            <person name="Dittami S."/>
            <person name="Maumus F."/>
            <person name="Michel G."/>
            <person name="Kersting A."/>
            <person name="Lauritano C."/>
            <person name="Lohaus R."/>
            <person name="Toepel M."/>
            <person name="Tonon T."/>
            <person name="Vanneste K."/>
            <person name="Amirebrahimi M."/>
            <person name="Brakel J."/>
            <person name="Bostroem C."/>
            <person name="Chovatia M."/>
            <person name="Grimwood J."/>
            <person name="Jenkins J.W."/>
            <person name="Jueterbock A."/>
            <person name="Mraz A."/>
            <person name="Stam W.T."/>
            <person name="Tice H."/>
            <person name="Bornberg-Bauer E."/>
            <person name="Green P.J."/>
            <person name="Pearson G.A."/>
            <person name="Procaccini G."/>
            <person name="Duarte C.M."/>
            <person name="Schmutz J."/>
            <person name="Reusch T.B.H."/>
            <person name="Van de Peer Y."/>
        </authorList>
    </citation>
    <scope>NUCLEOTIDE SEQUENCE [LARGE SCALE GENOMIC DNA]</scope>
    <source>
        <strain evidence="5">cv. Finnish</strain>
    </source>
</reference>
<keyword evidence="5" id="KW-1185">Reference proteome</keyword>
<dbReference type="Pfam" id="PF14389">
    <property type="entry name" value="Lzipper-MIP1"/>
    <property type="match status" value="1"/>
</dbReference>
<dbReference type="PANTHER" id="PTHR23054">
    <property type="entry name" value="TERNARY COMPLEX FACTOR MIP1, LEUCINE-ZIPPER-RELATED"/>
    <property type="match status" value="1"/>
</dbReference>
<dbReference type="InterPro" id="IPR006869">
    <property type="entry name" value="DUF547"/>
</dbReference>
<organism evidence="4 5">
    <name type="scientific">Zostera marina</name>
    <name type="common">Eelgrass</name>
    <dbReference type="NCBI Taxonomy" id="29655"/>
    <lineage>
        <taxon>Eukaryota</taxon>
        <taxon>Viridiplantae</taxon>
        <taxon>Streptophyta</taxon>
        <taxon>Embryophyta</taxon>
        <taxon>Tracheophyta</taxon>
        <taxon>Spermatophyta</taxon>
        <taxon>Magnoliopsida</taxon>
        <taxon>Liliopsida</taxon>
        <taxon>Zosteraceae</taxon>
        <taxon>Zostera</taxon>
    </lineage>
</organism>
<dbReference type="PANTHER" id="PTHR23054:SF26">
    <property type="entry name" value="ELECTRON TRANSPORTER"/>
    <property type="match status" value="1"/>
</dbReference>
<gene>
    <name evidence="4" type="ORF">ZOSMA_26G01320</name>
</gene>
<evidence type="ECO:0000313" key="4">
    <source>
        <dbReference type="EMBL" id="KMZ67382.1"/>
    </source>
</evidence>
<evidence type="ECO:0000259" key="2">
    <source>
        <dbReference type="Pfam" id="PF04784"/>
    </source>
</evidence>
<keyword evidence="1" id="KW-0175">Coiled coil</keyword>
<dbReference type="OrthoDB" id="418495at2759"/>
<dbReference type="STRING" id="29655.A0A0K9PGK8"/>
<comment type="caution">
    <text evidence="4">The sequence shown here is derived from an EMBL/GenBank/DDBJ whole genome shotgun (WGS) entry which is preliminary data.</text>
</comment>
<sequence>MGKVTCGNVDDVHSRTDRSRDIPSYAHYLHRRSKSASDWKLDLAKNEDSKCFLKNPDGLLGSIKSTAVNDDQVHQDINVGCTTPNHRASLEKDIEQLQMRLREEKSVRILLEKALGRASSSLSPGHKHLACHTRELISEIQMLENEVANREQHVLSLYRSIFEQCVSGVPSAQCSGTPSPSHTKIATKKQPHIISSAFCSSRKLSFQTFHLLSSIKDSGKTNRSFQSKIIRQPTTYSNCFTGRNISSKIPKKASTARKRYYERAPKYGIYHHPNRLSEEMVRCMASIYCWLCLEDTKDCGKETLILSRSSTSIVRKHGFGDDCDLSTETMLEISCISTNKNPFSTTNATIRNYRALAEQLERVDMSRLETKAKLAFWINVYNSLIMHAYLTHGIPSSSFARMSLFRKAAYNIGGYIISATNIEHFILGCRTPRISRWLETILWSAMRKKAGEDKQIVSSGFNLVVTQPVVCFGLCTGASSDPPLKVYTAEDVEEELELAKKEFLQANVVVKKSRKFFLPKLLDRYSKEASIATDDLVAWVSSNVDKDLRESIKKCISSNSKRKTSQMIEWIPYNPRFRYVFNKNLTENPD</sequence>
<dbReference type="InterPro" id="IPR025757">
    <property type="entry name" value="MIP1_Leuzipper"/>
</dbReference>
<feature type="domain" description="DUF547" evidence="2">
    <location>
        <begin position="366"/>
        <end position="504"/>
    </location>
</feature>
<protein>
    <recommendedName>
        <fullName evidence="6">Electron transporter</fullName>
    </recommendedName>
</protein>